<sequence length="343" mass="35516">MKDISRRRLLAVGVLGRTATLAGCLQGPTGDGATTPDGTDASTRTPGHTAVATTDAGAEPGTETPSASPPDVRIEADSVAVELASVTDGAVTVDARAAVDAASRVAYTAPVETTFELRGTWGGTSVPGDGGPLVVSRTLPLDGPPAGFVAPVYRESEGFEYRVYANRAFRDAFDWHLTGSSERRIRKGGDRTTRSAAFEEHAPGVYRDVFRPTDVGADPTDPLTVAVTNYTVAEILDDRPSEVAGVSLVPATGGVDETVPQVRFGFVKTETGYELRHAGGDTVDADHLLVSVDGDPAATQFEGTVAAGSSIALNPPQGAEVLVSYVAEGTQTTLAVFTVGERA</sequence>
<name>A0ABD6B058_9EURY</name>
<gene>
    <name evidence="2" type="ORF">ACFSBT_18210</name>
</gene>
<dbReference type="RefSeq" id="WP_250875141.1">
    <property type="nucleotide sequence ID" value="NZ_JALXFV010000008.1"/>
</dbReference>
<evidence type="ECO:0000256" key="1">
    <source>
        <dbReference type="SAM" id="MobiDB-lite"/>
    </source>
</evidence>
<dbReference type="EMBL" id="JBHUDC010000008">
    <property type="protein sequence ID" value="MFD1515218.1"/>
    <property type="molecule type" value="Genomic_DNA"/>
</dbReference>
<comment type="caution">
    <text evidence="2">The sequence shown here is derived from an EMBL/GenBank/DDBJ whole genome shotgun (WGS) entry which is preliminary data.</text>
</comment>
<dbReference type="AlphaFoldDB" id="A0ABD6B058"/>
<accession>A0ABD6B058</accession>
<reference evidence="2 3" key="1">
    <citation type="journal article" date="2019" name="Int. J. Syst. Evol. Microbiol.">
        <title>The Global Catalogue of Microorganisms (GCM) 10K type strain sequencing project: providing services to taxonomists for standard genome sequencing and annotation.</title>
        <authorList>
            <consortium name="The Broad Institute Genomics Platform"/>
            <consortium name="The Broad Institute Genome Sequencing Center for Infectious Disease"/>
            <person name="Wu L."/>
            <person name="Ma J."/>
        </authorList>
    </citation>
    <scope>NUCLEOTIDE SEQUENCE [LARGE SCALE GENOMIC DNA]</scope>
    <source>
        <strain evidence="2 3">CGMCC 1.12563</strain>
    </source>
</reference>
<feature type="region of interest" description="Disordered" evidence="1">
    <location>
        <begin position="24"/>
        <end position="71"/>
    </location>
</feature>
<feature type="compositionally biased region" description="Low complexity" evidence="1">
    <location>
        <begin position="27"/>
        <end position="41"/>
    </location>
</feature>
<organism evidence="2 3">
    <name type="scientific">Halomarina rubra</name>
    <dbReference type="NCBI Taxonomy" id="2071873"/>
    <lineage>
        <taxon>Archaea</taxon>
        <taxon>Methanobacteriati</taxon>
        <taxon>Methanobacteriota</taxon>
        <taxon>Stenosarchaea group</taxon>
        <taxon>Halobacteria</taxon>
        <taxon>Halobacteriales</taxon>
        <taxon>Natronomonadaceae</taxon>
        <taxon>Halomarina</taxon>
    </lineage>
</organism>
<protein>
    <submittedName>
        <fullName evidence="2">Uncharacterized protein</fullName>
    </submittedName>
</protein>
<proteinExistence type="predicted"/>
<dbReference type="Proteomes" id="UP001597187">
    <property type="component" value="Unassembled WGS sequence"/>
</dbReference>
<evidence type="ECO:0000313" key="2">
    <source>
        <dbReference type="EMBL" id="MFD1515218.1"/>
    </source>
</evidence>
<keyword evidence="3" id="KW-1185">Reference proteome</keyword>
<evidence type="ECO:0000313" key="3">
    <source>
        <dbReference type="Proteomes" id="UP001597187"/>
    </source>
</evidence>